<dbReference type="RefSeq" id="WP_054494102.1">
    <property type="nucleotide sequence ID" value="NZ_BBZA01000258.1"/>
</dbReference>
<dbReference type="GO" id="GO:0061621">
    <property type="term" value="P:canonical glycolysis"/>
    <property type="evidence" value="ECO:0007669"/>
    <property type="project" value="TreeGrafter"/>
</dbReference>
<dbReference type="PANTHER" id="PTHR13697">
    <property type="entry name" value="PHOSPHOFRUCTOKINASE"/>
    <property type="match status" value="1"/>
</dbReference>
<keyword evidence="10" id="KW-0547">Nucleotide-binding</keyword>
<dbReference type="InterPro" id="IPR015912">
    <property type="entry name" value="Phosphofructokinase_CS"/>
</dbReference>
<organism evidence="18 19">
    <name type="scientific">Ardenticatena maritima</name>
    <dbReference type="NCBI Taxonomy" id="872965"/>
    <lineage>
        <taxon>Bacteria</taxon>
        <taxon>Bacillati</taxon>
        <taxon>Chloroflexota</taxon>
        <taxon>Ardenticatenia</taxon>
        <taxon>Ardenticatenales</taxon>
        <taxon>Ardenticatenaceae</taxon>
        <taxon>Ardenticatena</taxon>
    </lineage>
</organism>
<comment type="subcellular location">
    <subcellularLocation>
        <location evidence="3">Cytoplasm</location>
    </subcellularLocation>
</comment>
<dbReference type="InterPro" id="IPR009161">
    <property type="entry name" value="6-Pfructokinase_euk"/>
</dbReference>
<keyword evidence="7" id="KW-0021">Allosteric enzyme</keyword>
<evidence type="ECO:0000256" key="9">
    <source>
        <dbReference type="ARBA" id="ARBA00022723"/>
    </source>
</evidence>
<comment type="cofactor">
    <cofactor evidence="1">
        <name>Mg(2+)</name>
        <dbReference type="ChEBI" id="CHEBI:18420"/>
    </cofactor>
</comment>
<dbReference type="Proteomes" id="UP000050502">
    <property type="component" value="Unassembled WGS sequence"/>
</dbReference>
<evidence type="ECO:0000256" key="16">
    <source>
        <dbReference type="ARBA" id="ARBA00048070"/>
    </source>
</evidence>
<evidence type="ECO:0000256" key="5">
    <source>
        <dbReference type="ARBA" id="ARBA00012055"/>
    </source>
</evidence>
<dbReference type="AlphaFoldDB" id="A0A0P6YWE6"/>
<dbReference type="PRINTS" id="PR00476">
    <property type="entry name" value="PHFRCTKINASE"/>
</dbReference>
<dbReference type="GO" id="GO:0006002">
    <property type="term" value="P:fructose 6-phosphate metabolic process"/>
    <property type="evidence" value="ECO:0007669"/>
    <property type="project" value="InterPro"/>
</dbReference>
<dbReference type="GO" id="GO:0005524">
    <property type="term" value="F:ATP binding"/>
    <property type="evidence" value="ECO:0007669"/>
    <property type="project" value="UniProtKB-KW"/>
</dbReference>
<evidence type="ECO:0000256" key="8">
    <source>
        <dbReference type="ARBA" id="ARBA00022679"/>
    </source>
</evidence>
<dbReference type="GO" id="GO:0070095">
    <property type="term" value="F:fructose-6-phosphate binding"/>
    <property type="evidence" value="ECO:0007669"/>
    <property type="project" value="TreeGrafter"/>
</dbReference>
<dbReference type="NCBIfam" id="TIGR02478">
    <property type="entry name" value="6PF1K_euk"/>
    <property type="match status" value="1"/>
</dbReference>
<dbReference type="FunFam" id="3.40.50.460:FF:000008">
    <property type="entry name" value="ATP-dependent 6-phosphofructokinase"/>
    <property type="match status" value="1"/>
</dbReference>
<dbReference type="OrthoDB" id="9802503at2"/>
<keyword evidence="6" id="KW-0963">Cytoplasm</keyword>
<dbReference type="InterPro" id="IPR022953">
    <property type="entry name" value="ATP_PFK"/>
</dbReference>
<reference evidence="18 19" key="1">
    <citation type="submission" date="2015-07" db="EMBL/GenBank/DDBJ databases">
        <title>Whole genome sequence of Ardenticatena maritima DSM 23922.</title>
        <authorList>
            <person name="Hemp J."/>
            <person name="Ward L.M."/>
            <person name="Pace L.A."/>
            <person name="Fischer W.W."/>
        </authorList>
    </citation>
    <scope>NUCLEOTIDE SEQUENCE [LARGE SCALE GENOMIC DNA]</scope>
    <source>
        <strain evidence="18 19">110S</strain>
    </source>
</reference>
<dbReference type="PROSITE" id="PS00433">
    <property type="entry name" value="PHOSPHOFRUCTOKINASE"/>
    <property type="match status" value="2"/>
</dbReference>
<dbReference type="Pfam" id="PF00365">
    <property type="entry name" value="PFK"/>
    <property type="match status" value="2"/>
</dbReference>
<evidence type="ECO:0000313" key="19">
    <source>
        <dbReference type="Proteomes" id="UP000050502"/>
    </source>
</evidence>
<comment type="pathway">
    <text evidence="4">Carbohydrate degradation; glycolysis; D-glyceraldehyde 3-phosphate and glycerone phosphate from D-glucose: step 3/4.</text>
</comment>
<evidence type="ECO:0000256" key="13">
    <source>
        <dbReference type="ARBA" id="ARBA00022842"/>
    </source>
</evidence>
<sequence length="747" mass="81759">MTHSTTPFRVGVLTSGGDAPGMNAAVRAVVRTTIACGGESWAIYEGYKGLVEGGRFFKQFSWYDVGGILHKGGTIIGTARSAEFRTREGRRQAVLNLIQHEIYNLVVIGGDGSLTGAHVLWQEWPELVAELVEAGALEGPAERYPRLRIAGLIGSIDNDMFGSDMTIGADTALHRIVDAIDAITSTAASHQRSFVVEVMGRNCGYLALMGALASGADWVLIPESPPNVENWEDKMCDVLRRGRAIGRRDSIVVVAEGARDRNGNPITSEYVRQVIEERLQEEVRTTILGHVQRGGSPSAFDRNLGTILGYHAVNHLRTLTSDEEPVVVGLRGNRVSFTPLSEALEKTRAVYEAIKAQEYDRAMELRGPSFKEAFRIVRTLVRSLPHPPPPGQTPLRIAILNAGGPAPGMNTAARAAVRIALDKGHQVVGVRNGFQGLIDGDFREMEWMSVNGWAPMGGAELGTSRKIPEGGELYAIARNIERHRIDAILVIGGFAGYQAAYKLYSARPNYPALNIPIVCLPATIDNDLPGSELSIGADTALNNIVENVDKIKQSGVATNRVFVVEVMGRHCGYLALMSGLATGAERVYLPEEGVKLADLQRDLEDLRTGFLSGKRIGLLIRNEFANPIYTTQFMCALFEEEGGDLFDVRQAILGHIQQGGDPKPFDRVQAARLAARCIEFLIEQAAKHIPAAAFIGLTGGHVQFHDMADFERMIDREHERPREQWWLMLRPIADIMAQPDPKLVRQS</sequence>
<dbReference type="InterPro" id="IPR035966">
    <property type="entry name" value="PKF_sf"/>
</dbReference>
<keyword evidence="14" id="KW-0324">Glycolysis</keyword>
<dbReference type="PATRIC" id="fig|872965.6.peg.630"/>
<dbReference type="GO" id="GO:0016208">
    <property type="term" value="F:AMP binding"/>
    <property type="evidence" value="ECO:0007669"/>
    <property type="project" value="TreeGrafter"/>
</dbReference>
<feature type="domain" description="Phosphofructokinase" evidence="17">
    <location>
        <begin position="9"/>
        <end position="315"/>
    </location>
</feature>
<dbReference type="GO" id="GO:0048029">
    <property type="term" value="F:monosaccharide binding"/>
    <property type="evidence" value="ECO:0007669"/>
    <property type="project" value="TreeGrafter"/>
</dbReference>
<dbReference type="PANTHER" id="PTHR13697:SF4">
    <property type="entry name" value="ATP-DEPENDENT 6-PHOSPHOFRUCTOKINASE"/>
    <property type="match status" value="1"/>
</dbReference>
<feature type="domain" description="Phosphofructokinase" evidence="17">
    <location>
        <begin position="396"/>
        <end position="681"/>
    </location>
</feature>
<dbReference type="GO" id="GO:0030388">
    <property type="term" value="P:fructose 1,6-bisphosphate metabolic process"/>
    <property type="evidence" value="ECO:0007669"/>
    <property type="project" value="TreeGrafter"/>
</dbReference>
<evidence type="ECO:0000256" key="6">
    <source>
        <dbReference type="ARBA" id="ARBA00022490"/>
    </source>
</evidence>
<evidence type="ECO:0000256" key="4">
    <source>
        <dbReference type="ARBA" id="ARBA00004679"/>
    </source>
</evidence>
<dbReference type="GO" id="GO:0042802">
    <property type="term" value="F:identical protein binding"/>
    <property type="evidence" value="ECO:0007669"/>
    <property type="project" value="TreeGrafter"/>
</dbReference>
<dbReference type="GO" id="GO:0003872">
    <property type="term" value="F:6-phosphofructokinase activity"/>
    <property type="evidence" value="ECO:0007669"/>
    <property type="project" value="UniProtKB-EC"/>
</dbReference>
<accession>A0A0P6YWE6</accession>
<protein>
    <recommendedName>
        <fullName evidence="5">6-phosphofructokinase</fullName>
        <ecNumber evidence="5">2.7.1.11</ecNumber>
    </recommendedName>
</protein>
<evidence type="ECO:0000256" key="15">
    <source>
        <dbReference type="ARBA" id="ARBA00038478"/>
    </source>
</evidence>
<dbReference type="FunFam" id="3.40.50.460:FF:000007">
    <property type="entry name" value="ATP-dependent 6-phosphofructokinase"/>
    <property type="match status" value="1"/>
</dbReference>
<evidence type="ECO:0000313" key="18">
    <source>
        <dbReference type="EMBL" id="KPL89483.1"/>
    </source>
</evidence>
<keyword evidence="12" id="KW-0067">ATP-binding</keyword>
<comment type="function">
    <text evidence="2">Catalyzes the phosphorylation of D-fructose 6-phosphate to fructose 1,6-bisphosphate by ATP, the first committing step of glycolysis.</text>
</comment>
<gene>
    <name evidence="18" type="ORF">SE16_03355</name>
</gene>
<evidence type="ECO:0000256" key="1">
    <source>
        <dbReference type="ARBA" id="ARBA00001946"/>
    </source>
</evidence>
<evidence type="ECO:0000259" key="17">
    <source>
        <dbReference type="Pfam" id="PF00365"/>
    </source>
</evidence>
<evidence type="ECO:0000256" key="3">
    <source>
        <dbReference type="ARBA" id="ARBA00004496"/>
    </source>
</evidence>
<evidence type="ECO:0000256" key="7">
    <source>
        <dbReference type="ARBA" id="ARBA00022533"/>
    </source>
</evidence>
<dbReference type="UniPathway" id="UPA00109">
    <property type="reaction ID" value="UER00182"/>
</dbReference>
<proteinExistence type="inferred from homology"/>
<dbReference type="PIRSF" id="PIRSF000533">
    <property type="entry name" value="ATP_PFK_euk"/>
    <property type="match status" value="1"/>
</dbReference>
<dbReference type="InterPro" id="IPR000023">
    <property type="entry name" value="Phosphofructokinase_dom"/>
</dbReference>
<name>A0A0P6YWE6_9CHLR</name>
<keyword evidence="11 18" id="KW-0418">Kinase</keyword>
<keyword evidence="13" id="KW-0460">Magnesium</keyword>
<comment type="catalytic activity">
    <reaction evidence="16">
        <text>beta-D-fructose 6-phosphate + ATP = beta-D-fructose 1,6-bisphosphate + ADP + H(+)</text>
        <dbReference type="Rhea" id="RHEA:16109"/>
        <dbReference type="ChEBI" id="CHEBI:15378"/>
        <dbReference type="ChEBI" id="CHEBI:30616"/>
        <dbReference type="ChEBI" id="CHEBI:32966"/>
        <dbReference type="ChEBI" id="CHEBI:57634"/>
        <dbReference type="ChEBI" id="CHEBI:456216"/>
        <dbReference type="EC" id="2.7.1.11"/>
    </reaction>
</comment>
<dbReference type="GO" id="GO:0046872">
    <property type="term" value="F:metal ion binding"/>
    <property type="evidence" value="ECO:0007669"/>
    <property type="project" value="UniProtKB-KW"/>
</dbReference>
<evidence type="ECO:0000256" key="11">
    <source>
        <dbReference type="ARBA" id="ARBA00022777"/>
    </source>
</evidence>
<dbReference type="Gene3D" id="3.40.50.450">
    <property type="match status" value="2"/>
</dbReference>
<evidence type="ECO:0000256" key="10">
    <source>
        <dbReference type="ARBA" id="ARBA00022741"/>
    </source>
</evidence>
<comment type="caution">
    <text evidence="18">The sequence shown here is derived from an EMBL/GenBank/DDBJ whole genome shotgun (WGS) entry which is preliminary data.</text>
</comment>
<keyword evidence="8" id="KW-0808">Transferase</keyword>
<dbReference type="Gene3D" id="3.40.50.460">
    <property type="entry name" value="Phosphofructokinase domain"/>
    <property type="match status" value="2"/>
</dbReference>
<evidence type="ECO:0000256" key="12">
    <source>
        <dbReference type="ARBA" id="ARBA00022840"/>
    </source>
</evidence>
<dbReference type="SUPFAM" id="SSF53784">
    <property type="entry name" value="Phosphofructokinase"/>
    <property type="match status" value="2"/>
</dbReference>
<comment type="similarity">
    <text evidence="15">Belongs to the phosphofructokinase type A (PFKA) family.</text>
</comment>
<dbReference type="EMBL" id="LGKN01000003">
    <property type="protein sequence ID" value="KPL89483.1"/>
    <property type="molecule type" value="Genomic_DNA"/>
</dbReference>
<evidence type="ECO:0000256" key="14">
    <source>
        <dbReference type="ARBA" id="ARBA00023152"/>
    </source>
</evidence>
<dbReference type="GO" id="GO:0005945">
    <property type="term" value="C:6-phosphofructokinase complex"/>
    <property type="evidence" value="ECO:0007669"/>
    <property type="project" value="TreeGrafter"/>
</dbReference>
<keyword evidence="9" id="KW-0479">Metal-binding</keyword>
<dbReference type="EC" id="2.7.1.11" evidence="5"/>
<evidence type="ECO:0000256" key="2">
    <source>
        <dbReference type="ARBA" id="ARBA00002659"/>
    </source>
</evidence>